<evidence type="ECO:0000313" key="6">
    <source>
        <dbReference type="Proteomes" id="UP001589627"/>
    </source>
</evidence>
<evidence type="ECO:0000256" key="3">
    <source>
        <dbReference type="SAM" id="MobiDB-lite"/>
    </source>
</evidence>
<dbReference type="SUPFAM" id="SSF52540">
    <property type="entry name" value="P-loop containing nucleoside triphosphate hydrolases"/>
    <property type="match status" value="1"/>
</dbReference>
<organism evidence="5 6">
    <name type="scientific">Actinoallomurus acaciae</name>
    <dbReference type="NCBI Taxonomy" id="502577"/>
    <lineage>
        <taxon>Bacteria</taxon>
        <taxon>Bacillati</taxon>
        <taxon>Actinomycetota</taxon>
        <taxon>Actinomycetes</taxon>
        <taxon>Streptosporangiales</taxon>
        <taxon>Thermomonosporaceae</taxon>
        <taxon>Actinoallomurus</taxon>
    </lineage>
</organism>
<dbReference type="PRINTS" id="PR00819">
    <property type="entry name" value="CBXCFQXSUPER"/>
</dbReference>
<dbReference type="Pfam" id="PF17866">
    <property type="entry name" value="AAA_lid_6"/>
    <property type="match status" value="1"/>
</dbReference>
<dbReference type="Gene3D" id="3.40.50.300">
    <property type="entry name" value="P-loop containing nucleotide triphosphate hydrolases"/>
    <property type="match status" value="1"/>
</dbReference>
<dbReference type="EMBL" id="JBHLZP010000612">
    <property type="protein sequence ID" value="MFB9838985.1"/>
    <property type="molecule type" value="Genomic_DNA"/>
</dbReference>
<dbReference type="PANTHER" id="PTHR43392:SF2">
    <property type="entry name" value="AAA-TYPE ATPASE FAMILY PROTEIN _ ANKYRIN REPEAT FAMILY PROTEIN"/>
    <property type="match status" value="1"/>
</dbReference>
<dbReference type="InterPro" id="IPR050773">
    <property type="entry name" value="CbxX/CfxQ_RuBisCO_ESX"/>
</dbReference>
<comment type="caution">
    <text evidence="5">The sequence shown here is derived from an EMBL/GenBank/DDBJ whole genome shotgun (WGS) entry which is preliminary data.</text>
</comment>
<protein>
    <submittedName>
        <fullName evidence="5">Sporulation protein</fullName>
    </submittedName>
</protein>
<feature type="region of interest" description="Disordered" evidence="3">
    <location>
        <begin position="113"/>
        <end position="132"/>
    </location>
</feature>
<dbReference type="InterPro" id="IPR027417">
    <property type="entry name" value="P-loop_NTPase"/>
</dbReference>
<keyword evidence="2" id="KW-0067">ATP-binding</keyword>
<accession>A0ABV5YVE3</accession>
<feature type="domain" description="CbbX AAA lid" evidence="4">
    <location>
        <begin position="68"/>
        <end position="127"/>
    </location>
</feature>
<keyword evidence="6" id="KW-1185">Reference proteome</keyword>
<evidence type="ECO:0000256" key="2">
    <source>
        <dbReference type="ARBA" id="ARBA00022840"/>
    </source>
</evidence>
<proteinExistence type="predicted"/>
<evidence type="ECO:0000259" key="4">
    <source>
        <dbReference type="Pfam" id="PF17866"/>
    </source>
</evidence>
<dbReference type="InterPro" id="IPR000641">
    <property type="entry name" value="CbxX/CfxQ"/>
</dbReference>
<reference evidence="5 6" key="1">
    <citation type="submission" date="2024-09" db="EMBL/GenBank/DDBJ databases">
        <authorList>
            <person name="Sun Q."/>
            <person name="Mori K."/>
        </authorList>
    </citation>
    <scope>NUCLEOTIDE SEQUENCE [LARGE SCALE GENOMIC DNA]</scope>
    <source>
        <strain evidence="5 6">TBRC 0563</strain>
    </source>
</reference>
<name>A0ABV5YVE3_9ACTN</name>
<sequence length="132" mass="15207">LVKLMEDHRDEVVVIAAGYPGDMERFVDSNPGLASRFTRTLTFEDYFAEELVSIVEQHAEQHDYRLADETRKRLLDYFENYPRGERFGNGRTARQIFQRMTEQQAQRVAGLATPGKRDLTEMLPEDLPQGAA</sequence>
<gene>
    <name evidence="5" type="ORF">ACFFNX_43250</name>
</gene>
<dbReference type="InterPro" id="IPR041627">
    <property type="entry name" value="AAA_lid_6"/>
</dbReference>
<dbReference type="Proteomes" id="UP001589627">
    <property type="component" value="Unassembled WGS sequence"/>
</dbReference>
<evidence type="ECO:0000313" key="5">
    <source>
        <dbReference type="EMBL" id="MFB9838985.1"/>
    </source>
</evidence>
<dbReference type="PANTHER" id="PTHR43392">
    <property type="entry name" value="AAA-TYPE ATPASE FAMILY PROTEIN / ANKYRIN REPEAT FAMILY PROTEIN"/>
    <property type="match status" value="1"/>
</dbReference>
<evidence type="ECO:0000256" key="1">
    <source>
        <dbReference type="ARBA" id="ARBA00022741"/>
    </source>
</evidence>
<dbReference type="Gene3D" id="1.10.8.60">
    <property type="match status" value="1"/>
</dbReference>
<feature type="non-terminal residue" evidence="5">
    <location>
        <position position="1"/>
    </location>
</feature>
<keyword evidence="1" id="KW-0547">Nucleotide-binding</keyword>